<accession>F8L462</accession>
<dbReference type="AlphaFoldDB" id="F8L462"/>
<dbReference type="KEGG" id="sng:SNE_A22240"/>
<reference key="1">
    <citation type="journal article" date="2011" name="Mol. Biol. Evol.">
        <title>Unity in variety -- the pan-genome of the Chlamydiae.</title>
        <authorList>
            <person name="Collingro A."/>
            <person name="Tischler P."/>
            <person name="Weinmaier T."/>
            <person name="Penz T."/>
            <person name="Heinz E."/>
            <person name="Brunham R.C."/>
            <person name="Read T.D."/>
            <person name="Bavoil P.M."/>
            <person name="Sachse K."/>
            <person name="Kahane S."/>
            <person name="Friedman M.G."/>
            <person name="Rattei T."/>
            <person name="Myers G.S.A."/>
            <person name="Horn M."/>
        </authorList>
    </citation>
    <scope>NUCLEOTIDE SEQUENCE</scope>
    <source>
        <strain>Z</strain>
    </source>
</reference>
<dbReference type="HOGENOM" id="CLU_681327_0_0_0"/>
<evidence type="ECO:0000313" key="1">
    <source>
        <dbReference type="EMBL" id="CCB90101.1"/>
    </source>
</evidence>
<dbReference type="Proteomes" id="UP000000496">
    <property type="component" value="Chromosome gsn.131"/>
</dbReference>
<keyword evidence="2" id="KW-1185">Reference proteome</keyword>
<gene>
    <name evidence="1" type="ordered locus">SNE_A22240</name>
</gene>
<name>F8L462_SIMNZ</name>
<sequence>MIGERMERLDFIYLSWIYAPKVQLEEVRSGENKKREDLLSAMESLQQLDDSNVDFTNCNKYVDQDQFADPSTLEKSCQFERCRRVYMLHVLSFARALFGNDLNREEKFYHHVKEQLRLIDPDLVRESRYSEDDWAITKICKVAFYSISRQYYSWATDEISTWKMRHEILEWAAKQNPHTVIYPKTREESVQEIAKIRFVPKTVCDQLIRDVFIGALGFKEEDIESLQGIFALLPGEMKTSSYHPKTKEVEFTLDKKWIGHPNWAELTKDSENSIPELIAPISMLIEELQKSGTPIPDALKVIGNRLALVPKGVRFEIGQTVKGTILQNSEEAILKIQEGGMRLIIPARFGLFSPDLYVDITELRKRANGAIQITLKPGASTGFDTTIKGIVAAITKIAFGESSTVVTYPLEGEQQMFLPDEYELKEIRKNVSAMIQWGI</sequence>
<evidence type="ECO:0000313" key="2">
    <source>
        <dbReference type="Proteomes" id="UP000000496"/>
    </source>
</evidence>
<dbReference type="EMBL" id="FR872582">
    <property type="protein sequence ID" value="CCB90101.1"/>
    <property type="molecule type" value="Genomic_DNA"/>
</dbReference>
<protein>
    <submittedName>
        <fullName evidence="1">Uncharacterized protein</fullName>
    </submittedName>
</protein>
<reference evidence="1 2" key="2">
    <citation type="journal article" date="2011" name="Mol. Biol. Evol.">
        <title>Unity in variety--the pan-genome of the Chlamydiae.</title>
        <authorList>
            <person name="Collingro A."/>
            <person name="Tischler P."/>
            <person name="Weinmaier T."/>
            <person name="Penz T."/>
            <person name="Heinz E."/>
            <person name="Brunham R.C."/>
            <person name="Read T.D."/>
            <person name="Bavoil P.M."/>
            <person name="Sachse K."/>
            <person name="Kahane S."/>
            <person name="Friedman M.G."/>
            <person name="Rattei T."/>
            <person name="Myers G.S."/>
            <person name="Horn M."/>
        </authorList>
    </citation>
    <scope>NUCLEOTIDE SEQUENCE [LARGE SCALE GENOMIC DNA]</scope>
    <source>
        <strain evidence="2">ATCC VR-1471 / Z</strain>
    </source>
</reference>
<proteinExistence type="predicted"/>
<organism evidence="1 2">
    <name type="scientific">Simkania negevensis (strain ATCC VR-1471 / DSM 27360 / Z)</name>
    <dbReference type="NCBI Taxonomy" id="331113"/>
    <lineage>
        <taxon>Bacteria</taxon>
        <taxon>Pseudomonadati</taxon>
        <taxon>Chlamydiota</taxon>
        <taxon>Chlamydiia</taxon>
        <taxon>Parachlamydiales</taxon>
        <taxon>Simkaniaceae</taxon>
        <taxon>Simkania</taxon>
    </lineage>
</organism>